<proteinExistence type="predicted"/>
<accession>A0ABW2CCW1</accession>
<comment type="caution">
    <text evidence="1">The sequence shown here is derived from an EMBL/GenBank/DDBJ whole genome shotgun (WGS) entry which is preliminary data.</text>
</comment>
<dbReference type="Proteomes" id="UP001596380">
    <property type="component" value="Unassembled WGS sequence"/>
</dbReference>
<dbReference type="EMBL" id="JBHSXS010000002">
    <property type="protein sequence ID" value="MFC6879382.1"/>
    <property type="molecule type" value="Genomic_DNA"/>
</dbReference>
<evidence type="ECO:0000313" key="2">
    <source>
        <dbReference type="Proteomes" id="UP001596380"/>
    </source>
</evidence>
<reference evidence="2" key="1">
    <citation type="journal article" date="2019" name="Int. J. Syst. Evol. Microbiol.">
        <title>The Global Catalogue of Microorganisms (GCM) 10K type strain sequencing project: providing services to taxonomists for standard genome sequencing and annotation.</title>
        <authorList>
            <consortium name="The Broad Institute Genomics Platform"/>
            <consortium name="The Broad Institute Genome Sequencing Center for Infectious Disease"/>
            <person name="Wu L."/>
            <person name="Ma J."/>
        </authorList>
    </citation>
    <scope>NUCLEOTIDE SEQUENCE [LARGE SCALE GENOMIC DNA]</scope>
    <source>
        <strain evidence="2">JCM 3369</strain>
    </source>
</reference>
<organism evidence="1 2">
    <name type="scientific">Actinomadura yumaensis</name>
    <dbReference type="NCBI Taxonomy" id="111807"/>
    <lineage>
        <taxon>Bacteria</taxon>
        <taxon>Bacillati</taxon>
        <taxon>Actinomycetota</taxon>
        <taxon>Actinomycetes</taxon>
        <taxon>Streptosporangiales</taxon>
        <taxon>Thermomonosporaceae</taxon>
        <taxon>Actinomadura</taxon>
    </lineage>
</organism>
<dbReference type="RefSeq" id="WP_160824009.1">
    <property type="nucleotide sequence ID" value="NZ_JBHSXE010000001.1"/>
</dbReference>
<sequence>MLSVSQYAAGSPGNFGVPQASPVRIEFLAWLGEEKSPRATASWRASIVEVVAFFNKITALMGEKERAATTKLLIRI</sequence>
<name>A0ABW2CCW1_9ACTN</name>
<evidence type="ECO:0000313" key="1">
    <source>
        <dbReference type="EMBL" id="MFC6879382.1"/>
    </source>
</evidence>
<keyword evidence="2" id="KW-1185">Reference proteome</keyword>
<protein>
    <submittedName>
        <fullName evidence="1">Uncharacterized protein</fullName>
    </submittedName>
</protein>
<gene>
    <name evidence="1" type="ORF">ACFQKB_06340</name>
</gene>